<dbReference type="PROSITE" id="PS50268">
    <property type="entry name" value="CADHERIN_2"/>
    <property type="match status" value="7"/>
</dbReference>
<dbReference type="CDD" id="cd00110">
    <property type="entry name" value="LamG"/>
    <property type="match status" value="1"/>
</dbReference>
<dbReference type="Gene3D" id="2.60.40.60">
    <property type="entry name" value="Cadherins"/>
    <property type="match status" value="7"/>
</dbReference>
<feature type="chain" id="PRO_5040252265" description="DE-cadherin" evidence="18">
    <location>
        <begin position="22"/>
        <end position="1505"/>
    </location>
</feature>
<keyword evidence="3 14" id="KW-0812">Transmembrane</keyword>
<evidence type="ECO:0000256" key="2">
    <source>
        <dbReference type="ARBA" id="ARBA00022536"/>
    </source>
</evidence>
<evidence type="ECO:0000256" key="3">
    <source>
        <dbReference type="ARBA" id="ARBA00022692"/>
    </source>
</evidence>
<dbReference type="PANTHER" id="PTHR24027:SF422">
    <property type="entry name" value="CADHERIN DOMAIN-CONTAINING PROTEIN"/>
    <property type="match status" value="1"/>
</dbReference>
<comment type="caution">
    <text evidence="13">Lacks conserved residue(s) required for the propagation of feature annotation.</text>
</comment>
<evidence type="ECO:0000256" key="13">
    <source>
        <dbReference type="PROSITE-ProRule" id="PRU00122"/>
    </source>
</evidence>
<dbReference type="GO" id="GO:0008013">
    <property type="term" value="F:beta-catenin binding"/>
    <property type="evidence" value="ECO:0007669"/>
    <property type="project" value="TreeGrafter"/>
</dbReference>
<dbReference type="GO" id="GO:0048589">
    <property type="term" value="P:developmental growth"/>
    <property type="evidence" value="ECO:0007669"/>
    <property type="project" value="UniProtKB-ARBA"/>
</dbReference>
<dbReference type="OrthoDB" id="6252479at2759"/>
<dbReference type="GO" id="GO:0005509">
    <property type="term" value="F:calcium ion binding"/>
    <property type="evidence" value="ECO:0007669"/>
    <property type="project" value="UniProtKB-UniRule"/>
</dbReference>
<dbReference type="InterPro" id="IPR013320">
    <property type="entry name" value="ConA-like_dom_sf"/>
</dbReference>
<keyword evidence="8 17" id="KW-1133">Transmembrane helix</keyword>
<keyword evidence="22" id="KW-1185">Reference proteome</keyword>
<evidence type="ECO:0000256" key="11">
    <source>
        <dbReference type="ARBA" id="ARBA00023180"/>
    </source>
</evidence>
<sequence>MCLHEVIFLFVLVASDFEVEGFNEGFSDGKIQFGQNFISRSQHPRHVSPISYQEDNSFSYTSTREGSQLIIQDNHKPEFTNCSQYKPSIVEEEPAGTYVLTVNANDRDPPESGGTINYTFVSAPNEKVAFSIDSSTGVITTRHSFDRDEPVREKEVYITVRATDNGKPHLDDVCTIKVTITDVNDNYPVFDKANYVESVPQDLAVGQEVMRISATDIDDGNNSTVVYELSPKNYDDGSYFRMDANSGVIFLNKSINRQPGYKFKLRATASDQGSTPKRTTTDLEVKVVESNKKPPTFTYIPASPIMLFENLSDFTYNIATLTAASNTDEAAPVFELITGRTEQTNKQTTFRLESEGVTAHIRMARHLDYEAISEYSLTIRIQNKHNLGASAPLSIRLIDVNDNIPTFTEVVSGFVLENEPPGTAVMQVRAIDADSSPEHNQVTYKLADNTEYFSIDEYTGNITTRVTFDRESQDVYNVKVIASDNSPSALYSTGEPNRGQQVFKIEIADKNDHPPKFTQDFYYADAISEDANKNSLVAEVKALDNDTASVVSYSIVDGNIDDAFLIEQSTGKIKVANKLDYENIKQYLLKIKAFDGIFEDTCEVRIEIKNVNDNPPVFLPYENKIQIQEELLVPGCITKVEAYDPDIPDREADQNISYFVVKAEQQKLLSIDKNGCLILIKALDRDPPNGFEIWQVLIAAYDNNGPGPDSLTESAEVIISLSDVNDNAPYLNMPQPVVWRENQPPAPITTLLAKDNDSPSNGPPFRYSIDISASSEIKAKFGILDSQLTALVEFDREEKKIYHVPIAIEDSGSPAMTGTSTLMVVIGDENDNAMKEGSSEIFFYKYMDDKQEDVPDTEIGRVFVDDLDDWDLPDKTFNWLNEPHPYFSLNGTTGMITLKSGFSNESYLLDFLVTESALKVASHSVQAKVNVTIKFIPEEAVDKSGSLRLAGISAEDFVATSVTGESKATSLKKFLSKVLNASEENVDVFTILHSPINANHSELDVRFSAHGSPYYNPQKINSILSLHQTELQRELDVEILMININECLQEKKYCKNESCTNFLKKSNTPYPVYTNTSSFVGIRAVVNPFCKCEALAKVCYNGGTLFNDVCECPEGFDGPQCEVMGVGFNGNGWALYPPLGACSDSHISVELQPREKNGLILYGGPFNHHRSSASAQDFISLELQDGYPVLLVDYGSGTSRLAHNHIRLTDGHMHRIDIYLSRSSIELQVDNCKQPPCLSLTTPEGANEFLNINGPLHVGGTAFHNIKLIADHYNWTHAPKNIGFSGCIRNITFNEKPFNLGMPSFAKNHDASCSLGIAGAVSLGIDASFLLALLACLAVLLILLVGVVVHRRKADEMLKDADDIRENIINYEDEGGGEGDMTGYDLTVLRLGYDDVQGNGKLPYSAISPGEVPDICGFLDGKKSSVDNDPETGPFDDVRYYAYEGDGSTTGSLSTLASGTDEGDLNFEYISKFGSRFRKLADMYGDDPSDEEDDNFQHTGSESWC</sequence>
<dbReference type="GO" id="GO:0000902">
    <property type="term" value="P:cell morphogenesis"/>
    <property type="evidence" value="ECO:0007669"/>
    <property type="project" value="TreeGrafter"/>
</dbReference>
<dbReference type="FunFam" id="4.10.900.10:FF:000012">
    <property type="entry name" value="Putative DE-cadherin"/>
    <property type="match status" value="1"/>
</dbReference>
<evidence type="ECO:0008006" key="23">
    <source>
        <dbReference type="Google" id="ProtNLM"/>
    </source>
</evidence>
<dbReference type="InterPro" id="IPR027397">
    <property type="entry name" value="Catenin-bd_sf"/>
</dbReference>
<keyword evidence="10" id="KW-1015">Disulfide bond</keyword>
<evidence type="ECO:0000313" key="21">
    <source>
        <dbReference type="EMBL" id="CAH0767862.1"/>
    </source>
</evidence>
<feature type="domain" description="Cadherin" evidence="20">
    <location>
        <begin position="741"/>
        <end position="842"/>
    </location>
</feature>
<dbReference type="Pfam" id="PF02210">
    <property type="entry name" value="Laminin_G_2"/>
    <property type="match status" value="1"/>
</dbReference>
<dbReference type="KEGG" id="btab:109038544"/>
<evidence type="ECO:0000256" key="15">
    <source>
        <dbReference type="RuleBase" id="RU004357"/>
    </source>
</evidence>
<accession>A0A9P0C9A8</accession>
<dbReference type="GO" id="GO:0007297">
    <property type="term" value="P:follicle cell of egg chamber migration"/>
    <property type="evidence" value="ECO:0007669"/>
    <property type="project" value="UniProtKB-ARBA"/>
</dbReference>
<keyword evidence="4 18" id="KW-0732">Signal</keyword>
<evidence type="ECO:0000256" key="14">
    <source>
        <dbReference type="RuleBase" id="RU003318"/>
    </source>
</evidence>
<evidence type="ECO:0000256" key="1">
    <source>
        <dbReference type="ARBA" id="ARBA00004251"/>
    </source>
</evidence>
<organism evidence="21 22">
    <name type="scientific">Bemisia tabaci</name>
    <name type="common">Sweetpotato whitefly</name>
    <name type="synonym">Aleurodes tabaci</name>
    <dbReference type="NCBI Taxonomy" id="7038"/>
    <lineage>
        <taxon>Eukaryota</taxon>
        <taxon>Metazoa</taxon>
        <taxon>Ecdysozoa</taxon>
        <taxon>Arthropoda</taxon>
        <taxon>Hexapoda</taxon>
        <taxon>Insecta</taxon>
        <taxon>Pterygota</taxon>
        <taxon>Neoptera</taxon>
        <taxon>Paraneoptera</taxon>
        <taxon>Hemiptera</taxon>
        <taxon>Sternorrhyncha</taxon>
        <taxon>Aleyrodoidea</taxon>
        <taxon>Aleyrodidae</taxon>
        <taxon>Aleyrodinae</taxon>
        <taxon>Bemisia</taxon>
    </lineage>
</organism>
<dbReference type="InterPro" id="IPR020894">
    <property type="entry name" value="Cadherin_CS"/>
</dbReference>
<evidence type="ECO:0000256" key="16">
    <source>
        <dbReference type="SAM" id="MobiDB-lite"/>
    </source>
</evidence>
<dbReference type="InterPro" id="IPR056370">
    <property type="entry name" value="Shg-like_Ig-like"/>
</dbReference>
<evidence type="ECO:0000256" key="6">
    <source>
        <dbReference type="ARBA" id="ARBA00022837"/>
    </source>
</evidence>
<evidence type="ECO:0000256" key="4">
    <source>
        <dbReference type="ARBA" id="ARBA00022729"/>
    </source>
</evidence>
<dbReference type="GO" id="GO:0007424">
    <property type="term" value="P:open tracheal system development"/>
    <property type="evidence" value="ECO:0007669"/>
    <property type="project" value="UniProtKB-ARBA"/>
</dbReference>
<dbReference type="GO" id="GO:0048565">
    <property type="term" value="P:digestive tract development"/>
    <property type="evidence" value="ECO:0007669"/>
    <property type="project" value="UniProtKB-ARBA"/>
</dbReference>
<feature type="domain" description="Cadherin" evidence="20">
    <location>
        <begin position="407"/>
        <end position="517"/>
    </location>
</feature>
<dbReference type="GO" id="GO:0009887">
    <property type="term" value="P:animal organ morphogenesis"/>
    <property type="evidence" value="ECO:0007669"/>
    <property type="project" value="UniProtKB-ARBA"/>
</dbReference>
<evidence type="ECO:0000256" key="18">
    <source>
        <dbReference type="SAM" id="SignalP"/>
    </source>
</evidence>
<dbReference type="PROSITE" id="PS00022">
    <property type="entry name" value="EGF_1"/>
    <property type="match status" value="1"/>
</dbReference>
<dbReference type="FunFam" id="2.60.40.60:FF:000280">
    <property type="entry name" value="AGAP007203-PA-like protein"/>
    <property type="match status" value="1"/>
</dbReference>
<dbReference type="PROSITE" id="PS01186">
    <property type="entry name" value="EGF_2"/>
    <property type="match status" value="1"/>
</dbReference>
<dbReference type="Pfam" id="PF24811">
    <property type="entry name" value="Ig_Shg"/>
    <property type="match status" value="1"/>
</dbReference>
<dbReference type="InterPro" id="IPR002126">
    <property type="entry name" value="Cadherin-like_dom"/>
</dbReference>
<feature type="domain" description="Laminin G" evidence="19">
    <location>
        <begin position="1123"/>
        <end position="1313"/>
    </location>
</feature>
<evidence type="ECO:0000256" key="7">
    <source>
        <dbReference type="ARBA" id="ARBA00022889"/>
    </source>
</evidence>
<evidence type="ECO:0000256" key="12">
    <source>
        <dbReference type="PROSITE-ProRule" id="PRU00043"/>
    </source>
</evidence>
<reference evidence="21" key="1">
    <citation type="submission" date="2021-12" db="EMBL/GenBank/DDBJ databases">
        <authorList>
            <person name="King R."/>
        </authorList>
    </citation>
    <scope>NUCLEOTIDE SEQUENCE</scope>
</reference>
<comment type="subcellular location">
    <subcellularLocation>
        <location evidence="1 14">Cell membrane</location>
        <topology evidence="1 14">Single-pass type I membrane protein</topology>
    </subcellularLocation>
</comment>
<evidence type="ECO:0000256" key="5">
    <source>
        <dbReference type="ARBA" id="ARBA00022737"/>
    </source>
</evidence>
<dbReference type="GO" id="GO:0007156">
    <property type="term" value="P:homophilic cell adhesion via plasma membrane adhesion molecules"/>
    <property type="evidence" value="ECO:0007669"/>
    <property type="project" value="InterPro"/>
</dbReference>
<dbReference type="GO" id="GO:0016342">
    <property type="term" value="C:catenin complex"/>
    <property type="evidence" value="ECO:0007669"/>
    <property type="project" value="TreeGrafter"/>
</dbReference>
<keyword evidence="11" id="KW-0325">Glycoprotein</keyword>
<keyword evidence="6 12" id="KW-0106">Calcium</keyword>
<evidence type="ECO:0000256" key="8">
    <source>
        <dbReference type="ARBA" id="ARBA00022989"/>
    </source>
</evidence>
<dbReference type="GO" id="GO:0007043">
    <property type="term" value="P:cell-cell junction assembly"/>
    <property type="evidence" value="ECO:0007669"/>
    <property type="project" value="TreeGrafter"/>
</dbReference>
<dbReference type="Proteomes" id="UP001152759">
    <property type="component" value="Chromosome 2"/>
</dbReference>
<dbReference type="GO" id="GO:0005912">
    <property type="term" value="C:adherens junction"/>
    <property type="evidence" value="ECO:0007669"/>
    <property type="project" value="TreeGrafter"/>
</dbReference>
<dbReference type="GO" id="GO:0098858">
    <property type="term" value="C:actin-based cell projection"/>
    <property type="evidence" value="ECO:0007669"/>
    <property type="project" value="UniProtKB-ARBA"/>
</dbReference>
<dbReference type="SMART" id="SM00112">
    <property type="entry name" value="CA"/>
    <property type="match status" value="7"/>
</dbReference>
<feature type="domain" description="Cadherin" evidence="20">
    <location>
        <begin position="81"/>
        <end position="190"/>
    </location>
</feature>
<feature type="signal peptide" evidence="18">
    <location>
        <begin position="1"/>
        <end position="21"/>
    </location>
</feature>
<dbReference type="GO" id="GO:0008104">
    <property type="term" value="P:intracellular protein localization"/>
    <property type="evidence" value="ECO:0007669"/>
    <property type="project" value="UniProtKB-ARBA"/>
</dbReference>
<dbReference type="GO" id="GO:0044331">
    <property type="term" value="P:cell-cell adhesion mediated by cadherin"/>
    <property type="evidence" value="ECO:0007669"/>
    <property type="project" value="TreeGrafter"/>
</dbReference>
<dbReference type="SUPFAM" id="SSF49899">
    <property type="entry name" value="Concanavalin A-like lectins/glucanases"/>
    <property type="match status" value="1"/>
</dbReference>
<keyword evidence="2" id="KW-0245">EGF-like domain</keyword>
<dbReference type="SUPFAM" id="SSF49313">
    <property type="entry name" value="Cadherin-like"/>
    <property type="match status" value="8"/>
</dbReference>
<dbReference type="SMART" id="SM00282">
    <property type="entry name" value="LamG"/>
    <property type="match status" value="1"/>
</dbReference>
<feature type="domain" description="Cadherin" evidence="20">
    <location>
        <begin position="324"/>
        <end position="407"/>
    </location>
</feature>
<dbReference type="GO" id="GO:0035239">
    <property type="term" value="P:tube morphogenesis"/>
    <property type="evidence" value="ECO:0007669"/>
    <property type="project" value="UniProtKB-ARBA"/>
</dbReference>
<dbReference type="PANTHER" id="PTHR24027">
    <property type="entry name" value="CADHERIN-23"/>
    <property type="match status" value="1"/>
</dbReference>
<dbReference type="PROSITE" id="PS50025">
    <property type="entry name" value="LAM_G_DOMAIN"/>
    <property type="match status" value="1"/>
</dbReference>
<dbReference type="PROSITE" id="PS00232">
    <property type="entry name" value="CADHERIN_1"/>
    <property type="match status" value="3"/>
</dbReference>
<keyword evidence="7 14" id="KW-0130">Cell adhesion</keyword>
<dbReference type="Pfam" id="PF00028">
    <property type="entry name" value="Cadherin"/>
    <property type="match status" value="5"/>
</dbReference>
<dbReference type="InterPro" id="IPR001791">
    <property type="entry name" value="Laminin_G"/>
</dbReference>
<dbReference type="InterPro" id="IPR000233">
    <property type="entry name" value="Cadherin_Y-type_LIR"/>
</dbReference>
<evidence type="ECO:0000259" key="20">
    <source>
        <dbReference type="PROSITE" id="PS50268"/>
    </source>
</evidence>
<dbReference type="Gene3D" id="2.60.120.200">
    <property type="match status" value="1"/>
</dbReference>
<keyword evidence="5" id="KW-0677">Repeat</keyword>
<dbReference type="EMBL" id="OU963863">
    <property type="protein sequence ID" value="CAH0767862.1"/>
    <property type="molecule type" value="Genomic_DNA"/>
</dbReference>
<feature type="domain" description="Cadherin" evidence="20">
    <location>
        <begin position="519"/>
        <end position="618"/>
    </location>
</feature>
<evidence type="ECO:0000256" key="10">
    <source>
        <dbReference type="ARBA" id="ARBA00023157"/>
    </source>
</evidence>
<evidence type="ECO:0000256" key="17">
    <source>
        <dbReference type="SAM" id="Phobius"/>
    </source>
</evidence>
<dbReference type="FunFam" id="2.60.40.60:FF:000032">
    <property type="entry name" value="FAT atypical cadherin 1"/>
    <property type="match status" value="1"/>
</dbReference>
<feature type="region of interest" description="Disordered" evidence="16">
    <location>
        <begin position="1484"/>
        <end position="1505"/>
    </location>
</feature>
<dbReference type="CDD" id="cd11304">
    <property type="entry name" value="Cadherin_repeat"/>
    <property type="match status" value="6"/>
</dbReference>
<gene>
    <name evidence="21" type="ORF">BEMITA_LOCUS5081</name>
</gene>
<feature type="transmembrane region" description="Helical" evidence="17">
    <location>
        <begin position="1329"/>
        <end position="1349"/>
    </location>
</feature>
<evidence type="ECO:0000256" key="9">
    <source>
        <dbReference type="ARBA" id="ARBA00023136"/>
    </source>
</evidence>
<evidence type="ECO:0000259" key="19">
    <source>
        <dbReference type="PROSITE" id="PS50025"/>
    </source>
</evidence>
<feature type="compositionally biased region" description="Acidic residues" evidence="16">
    <location>
        <begin position="1484"/>
        <end position="1494"/>
    </location>
</feature>
<dbReference type="InterPro" id="IPR039808">
    <property type="entry name" value="Cadherin"/>
</dbReference>
<dbReference type="GO" id="GO:0001736">
    <property type="term" value="P:establishment of planar polarity"/>
    <property type="evidence" value="ECO:0007669"/>
    <property type="project" value="UniProtKB-ARBA"/>
</dbReference>
<dbReference type="PRINTS" id="PR00205">
    <property type="entry name" value="CADHERIN"/>
</dbReference>
<proteinExistence type="predicted"/>
<dbReference type="GO" id="GO:0045296">
    <property type="term" value="F:cadherin binding"/>
    <property type="evidence" value="ECO:0007669"/>
    <property type="project" value="TreeGrafter"/>
</dbReference>
<keyword evidence="9 17" id="KW-0472">Membrane</keyword>
<dbReference type="FunFam" id="2.60.40.60:FF:000033">
    <property type="entry name" value="FAT atypical cadherin 1"/>
    <property type="match status" value="1"/>
</dbReference>
<dbReference type="Gene3D" id="4.10.900.10">
    <property type="entry name" value="TCF3-CBD (Catenin binding domain)"/>
    <property type="match status" value="1"/>
</dbReference>
<dbReference type="GO" id="GO:0007431">
    <property type="term" value="P:salivary gland development"/>
    <property type="evidence" value="ECO:0007669"/>
    <property type="project" value="UniProtKB-ARBA"/>
</dbReference>
<dbReference type="GO" id="GO:0016339">
    <property type="term" value="P:calcium-dependent cell-cell adhesion via plasma membrane cell adhesion molecules"/>
    <property type="evidence" value="ECO:0007669"/>
    <property type="project" value="TreeGrafter"/>
</dbReference>
<dbReference type="FunFam" id="2.60.40.60:FF:000058">
    <property type="entry name" value="FAT atypical cadherin 3"/>
    <property type="match status" value="1"/>
</dbReference>
<dbReference type="InterPro" id="IPR015919">
    <property type="entry name" value="Cadherin-like_sf"/>
</dbReference>
<dbReference type="InterPro" id="IPR000742">
    <property type="entry name" value="EGF"/>
</dbReference>
<dbReference type="Pfam" id="PF01049">
    <property type="entry name" value="CADH_Y-type_LIR"/>
    <property type="match status" value="1"/>
</dbReference>
<name>A0A9P0C9A8_BEMTA</name>
<feature type="domain" description="Cadherin" evidence="20">
    <location>
        <begin position="619"/>
        <end position="731"/>
    </location>
</feature>
<comment type="function">
    <text evidence="15">Cadherins are calcium-dependent cell adhesion proteins.</text>
</comment>
<evidence type="ECO:0000313" key="22">
    <source>
        <dbReference type="Proteomes" id="UP001152759"/>
    </source>
</evidence>
<feature type="domain" description="Cadherin" evidence="20">
    <location>
        <begin position="191"/>
        <end position="297"/>
    </location>
</feature>
<dbReference type="GO" id="GO:0034332">
    <property type="term" value="P:adherens junction organization"/>
    <property type="evidence" value="ECO:0007669"/>
    <property type="project" value="TreeGrafter"/>
</dbReference>
<dbReference type="GO" id="GO:0007163">
    <property type="term" value="P:establishment or maintenance of cell polarity"/>
    <property type="evidence" value="ECO:0007669"/>
    <property type="project" value="UniProtKB-ARBA"/>
</dbReference>
<protein>
    <recommendedName>
        <fullName evidence="23">DE-cadherin</fullName>
    </recommendedName>
</protein>